<evidence type="ECO:0000259" key="3">
    <source>
        <dbReference type="PROSITE" id="PS51186"/>
    </source>
</evidence>
<protein>
    <submittedName>
        <fullName evidence="4">Mycothiol acetyltransferase</fullName>
        <ecNumber evidence="4">2.3.1.189</ecNumber>
    </submittedName>
</protein>
<dbReference type="InterPro" id="IPR016181">
    <property type="entry name" value="Acyl_CoA_acyltransferase"/>
</dbReference>
<feature type="domain" description="N-acetyltransferase" evidence="3">
    <location>
        <begin position="13"/>
        <end position="177"/>
    </location>
</feature>
<dbReference type="SUPFAM" id="SSF55729">
    <property type="entry name" value="Acyl-CoA N-acyltransferases (Nat)"/>
    <property type="match status" value="1"/>
</dbReference>
<dbReference type="Pfam" id="PF00583">
    <property type="entry name" value="Acetyltransf_1"/>
    <property type="match status" value="1"/>
</dbReference>
<dbReference type="Gene3D" id="3.40.630.30">
    <property type="match status" value="1"/>
</dbReference>
<sequence length="182" mass="20342">MRTSLVGMFGRPDTIRRAYAADAPDIAHVHVLAWREAYAGVVPHEFLEGLSIDSRTEWWRTTLLAEETNVIVAIKGGRLVGWISFGPNRDEDAVDTAEIYAIYILADHWRRGIGSELLKAAEPSFSGFSSIVLWVLAENKRALAFYRNHGFEPDGATKQIEIGGAHLREVRLGRRAQRLQGS</sequence>
<dbReference type="EC" id="2.3.1.189" evidence="4"/>
<dbReference type="PANTHER" id="PTHR43877:SF1">
    <property type="entry name" value="ACETYLTRANSFERASE"/>
    <property type="match status" value="1"/>
</dbReference>
<name>A0A1J5QPU5_9ZZZZ</name>
<accession>A0A1J5QPU5</accession>
<dbReference type="InterPro" id="IPR050832">
    <property type="entry name" value="Bact_Acetyltransf"/>
</dbReference>
<dbReference type="GO" id="GO:0035447">
    <property type="term" value="F:mycothiol synthase activity"/>
    <property type="evidence" value="ECO:0007669"/>
    <property type="project" value="UniProtKB-EC"/>
</dbReference>
<gene>
    <name evidence="4" type="primary">mshD_13</name>
    <name evidence="4" type="ORF">GALL_325430</name>
</gene>
<dbReference type="AlphaFoldDB" id="A0A1J5QPU5"/>
<dbReference type="PANTHER" id="PTHR43877">
    <property type="entry name" value="AMINOALKYLPHOSPHONATE N-ACETYLTRANSFERASE-RELATED-RELATED"/>
    <property type="match status" value="1"/>
</dbReference>
<evidence type="ECO:0000313" key="4">
    <source>
        <dbReference type="EMBL" id="OIQ85606.1"/>
    </source>
</evidence>
<organism evidence="4">
    <name type="scientific">mine drainage metagenome</name>
    <dbReference type="NCBI Taxonomy" id="410659"/>
    <lineage>
        <taxon>unclassified sequences</taxon>
        <taxon>metagenomes</taxon>
        <taxon>ecological metagenomes</taxon>
    </lineage>
</organism>
<keyword evidence="1 4" id="KW-0808">Transferase</keyword>
<reference evidence="4" key="1">
    <citation type="submission" date="2016-10" db="EMBL/GenBank/DDBJ databases">
        <title>Sequence of Gallionella enrichment culture.</title>
        <authorList>
            <person name="Poehlein A."/>
            <person name="Muehling M."/>
            <person name="Daniel R."/>
        </authorList>
    </citation>
    <scope>NUCLEOTIDE SEQUENCE</scope>
</reference>
<comment type="caution">
    <text evidence="4">The sequence shown here is derived from an EMBL/GenBank/DDBJ whole genome shotgun (WGS) entry which is preliminary data.</text>
</comment>
<keyword evidence="2 4" id="KW-0012">Acyltransferase</keyword>
<evidence type="ECO:0000256" key="1">
    <source>
        <dbReference type="ARBA" id="ARBA00022679"/>
    </source>
</evidence>
<proteinExistence type="predicted"/>
<dbReference type="EMBL" id="MLJW01000532">
    <property type="protein sequence ID" value="OIQ85606.1"/>
    <property type="molecule type" value="Genomic_DNA"/>
</dbReference>
<evidence type="ECO:0000256" key="2">
    <source>
        <dbReference type="ARBA" id="ARBA00023315"/>
    </source>
</evidence>
<dbReference type="InterPro" id="IPR000182">
    <property type="entry name" value="GNAT_dom"/>
</dbReference>
<dbReference type="CDD" id="cd04301">
    <property type="entry name" value="NAT_SF"/>
    <property type="match status" value="1"/>
</dbReference>
<dbReference type="PROSITE" id="PS51186">
    <property type="entry name" value="GNAT"/>
    <property type="match status" value="1"/>
</dbReference>